<dbReference type="EMBL" id="BTSY01000006">
    <property type="protein sequence ID" value="GMT33285.1"/>
    <property type="molecule type" value="Genomic_DNA"/>
</dbReference>
<comment type="caution">
    <text evidence="2">The sequence shown here is derived from an EMBL/GenBank/DDBJ whole genome shotgun (WGS) entry which is preliminary data.</text>
</comment>
<keyword evidence="4" id="KW-1185">Reference proteome</keyword>
<evidence type="ECO:0000313" key="2">
    <source>
        <dbReference type="EMBL" id="GMT28609.1"/>
    </source>
</evidence>
<name>A0AAV5W9E7_9BILA</name>
<feature type="non-terminal residue" evidence="2">
    <location>
        <position position="1"/>
    </location>
</feature>
<evidence type="ECO:0000313" key="3">
    <source>
        <dbReference type="EMBL" id="GMT33285.1"/>
    </source>
</evidence>
<feature type="non-terminal residue" evidence="2">
    <location>
        <position position="85"/>
    </location>
</feature>
<reference evidence="2" key="1">
    <citation type="submission" date="2023-10" db="EMBL/GenBank/DDBJ databases">
        <title>Genome assembly of Pristionchus species.</title>
        <authorList>
            <person name="Yoshida K."/>
            <person name="Sommer R.J."/>
        </authorList>
    </citation>
    <scope>NUCLEOTIDE SEQUENCE</scope>
    <source>
        <strain evidence="2">RS5133</strain>
    </source>
</reference>
<dbReference type="AlphaFoldDB" id="A0AAV5W9E7"/>
<gene>
    <name evidence="1" type="ORF">PFISCL1PPCAC_17313</name>
    <name evidence="2" type="ORF">PFISCL1PPCAC_19906</name>
    <name evidence="3" type="ORF">PFISCL1PPCAC_24583</name>
</gene>
<evidence type="ECO:0000313" key="1">
    <source>
        <dbReference type="EMBL" id="GMT26016.1"/>
    </source>
</evidence>
<dbReference type="Proteomes" id="UP001432322">
    <property type="component" value="Unassembled WGS sequence"/>
</dbReference>
<dbReference type="EMBL" id="BTSY01000004">
    <property type="protein sequence ID" value="GMT26016.1"/>
    <property type="molecule type" value="Genomic_DNA"/>
</dbReference>
<sequence length="85" mass="9779">VLLGRYRSSRADGKHARLHISSGFQRLYTLPFSSSPFFSPPHLLPFHHPLHLCRVDVNHCWRLLECTASFLYRYSSTILGGSIPR</sequence>
<evidence type="ECO:0000313" key="4">
    <source>
        <dbReference type="Proteomes" id="UP001432322"/>
    </source>
</evidence>
<accession>A0AAV5W9E7</accession>
<dbReference type="EMBL" id="BTSY01000005">
    <property type="protein sequence ID" value="GMT28609.1"/>
    <property type="molecule type" value="Genomic_DNA"/>
</dbReference>
<organism evidence="2 4">
    <name type="scientific">Pristionchus fissidentatus</name>
    <dbReference type="NCBI Taxonomy" id="1538716"/>
    <lineage>
        <taxon>Eukaryota</taxon>
        <taxon>Metazoa</taxon>
        <taxon>Ecdysozoa</taxon>
        <taxon>Nematoda</taxon>
        <taxon>Chromadorea</taxon>
        <taxon>Rhabditida</taxon>
        <taxon>Rhabditina</taxon>
        <taxon>Diplogasteromorpha</taxon>
        <taxon>Diplogasteroidea</taxon>
        <taxon>Neodiplogasteridae</taxon>
        <taxon>Pristionchus</taxon>
    </lineage>
</organism>
<protein>
    <submittedName>
        <fullName evidence="2">Uncharacterized protein</fullName>
    </submittedName>
</protein>
<proteinExistence type="predicted"/>